<keyword evidence="2" id="KW-0812">Transmembrane</keyword>
<evidence type="ECO:0000313" key="3">
    <source>
        <dbReference type="EMBL" id="ORY73709.1"/>
    </source>
</evidence>
<keyword evidence="2" id="KW-1133">Transmembrane helix</keyword>
<reference evidence="3 4" key="1">
    <citation type="submission" date="2016-08" db="EMBL/GenBank/DDBJ databases">
        <title>A Parts List for Fungal Cellulosomes Revealed by Comparative Genomics.</title>
        <authorList>
            <consortium name="DOE Joint Genome Institute"/>
            <person name="Haitjema C.H."/>
            <person name="Gilmore S.P."/>
            <person name="Henske J.K."/>
            <person name="Solomon K.V."/>
            <person name="De Groot R."/>
            <person name="Kuo A."/>
            <person name="Mondo S.J."/>
            <person name="Salamov A.A."/>
            <person name="Labutti K."/>
            <person name="Zhao Z."/>
            <person name="Chiniquy J."/>
            <person name="Barry K."/>
            <person name="Brewer H.M."/>
            <person name="Purvine S.O."/>
            <person name="Wright A.T."/>
            <person name="Boxma B."/>
            <person name="Van Alen T."/>
            <person name="Hackstein J.H."/>
            <person name="Baker S.E."/>
            <person name="Grigoriev I.V."/>
            <person name="O'Malley M.A."/>
        </authorList>
    </citation>
    <scope>NUCLEOTIDE SEQUENCE [LARGE SCALE GENOMIC DNA]</scope>
    <source>
        <strain evidence="3 4">G1</strain>
    </source>
</reference>
<protein>
    <submittedName>
        <fullName evidence="3">Uncharacterized protein</fullName>
    </submittedName>
</protein>
<feature type="transmembrane region" description="Helical" evidence="2">
    <location>
        <begin position="110"/>
        <end position="129"/>
    </location>
</feature>
<keyword evidence="2" id="KW-0472">Membrane</keyword>
<feature type="transmembrane region" description="Helical" evidence="2">
    <location>
        <begin position="27"/>
        <end position="44"/>
    </location>
</feature>
<accession>A0A1Y2EQ80</accession>
<proteinExistence type="predicted"/>
<gene>
    <name evidence="3" type="ORF">LY90DRAFT_666473</name>
</gene>
<comment type="caution">
    <text evidence="3">The sequence shown here is derived from an EMBL/GenBank/DDBJ whole genome shotgun (WGS) entry which is preliminary data.</text>
</comment>
<organism evidence="3 4">
    <name type="scientific">Neocallimastix californiae</name>
    <dbReference type="NCBI Taxonomy" id="1754190"/>
    <lineage>
        <taxon>Eukaryota</taxon>
        <taxon>Fungi</taxon>
        <taxon>Fungi incertae sedis</taxon>
        <taxon>Chytridiomycota</taxon>
        <taxon>Chytridiomycota incertae sedis</taxon>
        <taxon>Neocallimastigomycetes</taxon>
        <taxon>Neocallimastigales</taxon>
        <taxon>Neocallimastigaceae</taxon>
        <taxon>Neocallimastix</taxon>
    </lineage>
</organism>
<sequence>MDTHRNIDARIKEHNIKYLNSHLIRTLRTLCISIVFVDITSLIYDEQNKNFYPFLIPHLLSLTLCFISTIKPKRILVLQFLILSILFIIYSICNFAVALTFLIVNGYNLLLFRLIVNGCSSFLEIYTLYEASVYYNRIKIIEEMSDEFQENEELEELEGSNAHLNVETETEDEVEVDNNLNQIEHNRKR</sequence>
<name>A0A1Y2EQ80_9FUNG</name>
<dbReference type="EMBL" id="MCOG01000032">
    <property type="protein sequence ID" value="ORY73709.1"/>
    <property type="molecule type" value="Genomic_DNA"/>
</dbReference>
<dbReference type="Proteomes" id="UP000193920">
    <property type="component" value="Unassembled WGS sequence"/>
</dbReference>
<evidence type="ECO:0000256" key="1">
    <source>
        <dbReference type="SAM" id="MobiDB-lite"/>
    </source>
</evidence>
<dbReference type="AlphaFoldDB" id="A0A1Y2EQ80"/>
<keyword evidence="4" id="KW-1185">Reference proteome</keyword>
<feature type="transmembrane region" description="Helical" evidence="2">
    <location>
        <begin position="50"/>
        <end position="68"/>
    </location>
</feature>
<feature type="transmembrane region" description="Helical" evidence="2">
    <location>
        <begin position="80"/>
        <end position="104"/>
    </location>
</feature>
<evidence type="ECO:0000256" key="2">
    <source>
        <dbReference type="SAM" id="Phobius"/>
    </source>
</evidence>
<evidence type="ECO:0000313" key="4">
    <source>
        <dbReference type="Proteomes" id="UP000193920"/>
    </source>
</evidence>
<feature type="region of interest" description="Disordered" evidence="1">
    <location>
        <begin position="168"/>
        <end position="189"/>
    </location>
</feature>